<evidence type="ECO:0008006" key="7">
    <source>
        <dbReference type="Google" id="ProtNLM"/>
    </source>
</evidence>
<evidence type="ECO:0000256" key="4">
    <source>
        <dbReference type="ARBA" id="ARBA00022737"/>
    </source>
</evidence>
<comment type="similarity">
    <text evidence="1">Belongs to the protein prenyltransferase subunit alpha family.</text>
</comment>
<evidence type="ECO:0000256" key="3">
    <source>
        <dbReference type="ARBA" id="ARBA00022679"/>
    </source>
</evidence>
<dbReference type="Pfam" id="PF01239">
    <property type="entry name" value="PPTA"/>
    <property type="match status" value="1"/>
</dbReference>
<dbReference type="AlphaFoldDB" id="A0AAD9Z491"/>
<dbReference type="EMBL" id="JASNWA010000008">
    <property type="protein sequence ID" value="KAK3171136.1"/>
    <property type="molecule type" value="Genomic_DNA"/>
</dbReference>
<dbReference type="GO" id="GO:0005737">
    <property type="term" value="C:cytoplasm"/>
    <property type="evidence" value="ECO:0007669"/>
    <property type="project" value="TreeGrafter"/>
</dbReference>
<evidence type="ECO:0000313" key="6">
    <source>
        <dbReference type="Proteomes" id="UP001276659"/>
    </source>
</evidence>
<keyword evidence="4" id="KW-0677">Repeat</keyword>
<dbReference type="SUPFAM" id="SSF48439">
    <property type="entry name" value="Protein prenylyltransferase"/>
    <property type="match status" value="1"/>
</dbReference>
<dbReference type="PANTHER" id="PTHR11129">
    <property type="entry name" value="PROTEIN FARNESYLTRANSFERASE ALPHA SUBUNIT/RAB GERANYLGERANYL TRANSFERASE ALPHA SUBUNIT"/>
    <property type="match status" value="1"/>
</dbReference>
<keyword evidence="2" id="KW-0637">Prenyltransferase</keyword>
<organism evidence="5 6">
    <name type="scientific">Lepraria neglecta</name>
    <dbReference type="NCBI Taxonomy" id="209136"/>
    <lineage>
        <taxon>Eukaryota</taxon>
        <taxon>Fungi</taxon>
        <taxon>Dikarya</taxon>
        <taxon>Ascomycota</taxon>
        <taxon>Pezizomycotina</taxon>
        <taxon>Lecanoromycetes</taxon>
        <taxon>OSLEUM clade</taxon>
        <taxon>Lecanoromycetidae</taxon>
        <taxon>Lecanorales</taxon>
        <taxon>Lecanorineae</taxon>
        <taxon>Stereocaulaceae</taxon>
        <taxon>Lepraria</taxon>
    </lineage>
</organism>
<dbReference type="PROSITE" id="PS51147">
    <property type="entry name" value="PFTA"/>
    <property type="match status" value="1"/>
</dbReference>
<comment type="caution">
    <text evidence="5">The sequence shown here is derived from an EMBL/GenBank/DDBJ whole genome shotgun (WGS) entry which is preliminary data.</text>
</comment>
<keyword evidence="6" id="KW-1185">Reference proteome</keyword>
<name>A0AAD9Z491_9LECA</name>
<reference evidence="5" key="1">
    <citation type="submission" date="2022-11" db="EMBL/GenBank/DDBJ databases">
        <title>Chromosomal genome sequence assembly and mating type (MAT) locus characterization of the leprose asexual lichenized fungus Lepraria neglecta (Nyl.) Erichsen.</title>
        <authorList>
            <person name="Allen J.L."/>
            <person name="Pfeffer B."/>
        </authorList>
    </citation>
    <scope>NUCLEOTIDE SEQUENCE</scope>
    <source>
        <strain evidence="5">Allen 5258</strain>
    </source>
</reference>
<proteinExistence type="inferred from homology"/>
<dbReference type="PANTHER" id="PTHR11129:SF3">
    <property type="entry name" value="PROTEIN PRENYLTRANSFERASE ALPHA SUBUNIT REPEAT-CONTAINING PROTEIN 1"/>
    <property type="match status" value="1"/>
</dbReference>
<evidence type="ECO:0000256" key="2">
    <source>
        <dbReference type="ARBA" id="ARBA00022602"/>
    </source>
</evidence>
<keyword evidence="3" id="KW-0808">Transferase</keyword>
<dbReference type="Gene3D" id="1.25.40.120">
    <property type="entry name" value="Protein prenylyltransferase"/>
    <property type="match status" value="1"/>
</dbReference>
<sequence length="316" mass="36113">MTPPVSNLSNPTGNAYAQLISALHHSDLEGSTILEIDILPSSHSPQLLYEHPALALPKGLLIQLYLTARKLLFSHLASPREETYDAALKATSIVLLWDPNHLTAANFRKRYIRSLSSTWAENGYAEEDGRRLTDAVQRELRFLDSLLTSPLNKHAKASTLWGQRLWIMQNFWAQALEDSSSVEGDTPNKATIKRIMSHWDYELSIVMKAAERHPRNYYAWQYARQLLQLVDGELSPQMKGIRVESLGKAHQWCLMHPRDVSGWGFLVFLMASEETVDGDSDGRRIVRETREWVRKYEWEGESVEWFLKAVGQLQLG</sequence>
<dbReference type="GO" id="GO:0008318">
    <property type="term" value="F:protein prenyltransferase activity"/>
    <property type="evidence" value="ECO:0007669"/>
    <property type="project" value="InterPro"/>
</dbReference>
<evidence type="ECO:0000256" key="1">
    <source>
        <dbReference type="ARBA" id="ARBA00006734"/>
    </source>
</evidence>
<accession>A0AAD9Z491</accession>
<gene>
    <name evidence="5" type="ORF">OEA41_003220</name>
</gene>
<evidence type="ECO:0000313" key="5">
    <source>
        <dbReference type="EMBL" id="KAK3171136.1"/>
    </source>
</evidence>
<protein>
    <recommendedName>
        <fullName evidence="7">Protein prenylyltransferase</fullName>
    </recommendedName>
</protein>
<dbReference type="Proteomes" id="UP001276659">
    <property type="component" value="Unassembled WGS sequence"/>
</dbReference>
<dbReference type="InterPro" id="IPR002088">
    <property type="entry name" value="Prenyl_trans_a"/>
</dbReference>